<dbReference type="EMBL" id="FOGW01000056">
    <property type="protein sequence ID" value="SES15496.1"/>
    <property type="molecule type" value="Genomic_DNA"/>
</dbReference>
<reference evidence="4" key="1">
    <citation type="submission" date="2016-10" db="EMBL/GenBank/DDBJ databases">
        <authorList>
            <person name="Varghese N."/>
            <person name="Submissions S."/>
        </authorList>
    </citation>
    <scope>NUCLEOTIDE SEQUENCE [LARGE SCALE GENOMIC DNA]</scope>
    <source>
        <strain evidence="4">S1b</strain>
    </source>
</reference>
<evidence type="ECO:0000256" key="1">
    <source>
        <dbReference type="SAM" id="Coils"/>
    </source>
</evidence>
<dbReference type="AlphaFoldDB" id="A0A1H9V1D8"/>
<dbReference type="Proteomes" id="UP000182471">
    <property type="component" value="Unassembled WGS sequence"/>
</dbReference>
<keyword evidence="4" id="KW-1185">Reference proteome</keyword>
<accession>A0A1H9V1D8</accession>
<keyword evidence="2" id="KW-0472">Membrane</keyword>
<feature type="non-terminal residue" evidence="3">
    <location>
        <position position="481"/>
    </location>
</feature>
<sequence>MSQNKKVKRYFARKENFYISGIENAPYAEVILPIGDEEYYIEKDVIYSRNASLREKNSIETLDEQGIQNQNILKEKKKLLPGDEICLGDYKITFFEKYIVIEGGDEIQLGEEITLDEIEKPDIPFEGYPIYKRSPRIIYRVPDDQIEIKSPPSKKTMGRDGLAELIVPVLSTAAFTVAMGVFLKRGPYVYMSVGMTAITTIFSVKRFFKDRKKTKEDNKHRNEIFTKYLLKVRRKLINKHNEEKQAYEYISPTTETIIEKINSGSSRLYERNLIDDDFLEVLMGFYDGKSALRIKYGKDEIALEKDDLEKKARAASEEFKKINNIPLSINLRHSNLGLVGSRENVHNKLKRILAQLTFFHSYHDLEIVFIHDYKYEKDFEYTKWYPHLKIHSINISGRIFSESGKETLSSLQQILKERKQVIEEKKQEQIFKPHMLFIIDEPKMVLNHPVMEYLQEDEQNLGFSIIYTTDNEANLPENIHT</sequence>
<name>A0A1H9V1D8_9FIRM</name>
<feature type="transmembrane region" description="Helical" evidence="2">
    <location>
        <begin position="188"/>
        <end position="208"/>
    </location>
</feature>
<proteinExistence type="predicted"/>
<protein>
    <submittedName>
        <fullName evidence="3">DNA segregation ATPase FtsK/SpoIIIE, S-DNA-T family</fullName>
    </submittedName>
</protein>
<organism evidence="3 4">
    <name type="scientific">Lachnobacterium bovis</name>
    <dbReference type="NCBI Taxonomy" id="140626"/>
    <lineage>
        <taxon>Bacteria</taxon>
        <taxon>Bacillati</taxon>
        <taxon>Bacillota</taxon>
        <taxon>Clostridia</taxon>
        <taxon>Lachnospirales</taxon>
        <taxon>Lachnospiraceae</taxon>
        <taxon>Lachnobacterium</taxon>
    </lineage>
</organism>
<gene>
    <name evidence="3" type="ORF">SAMN02910429_02355</name>
</gene>
<feature type="transmembrane region" description="Helical" evidence="2">
    <location>
        <begin position="162"/>
        <end position="182"/>
    </location>
</feature>
<evidence type="ECO:0000313" key="3">
    <source>
        <dbReference type="EMBL" id="SES15496.1"/>
    </source>
</evidence>
<evidence type="ECO:0000256" key="2">
    <source>
        <dbReference type="SAM" id="Phobius"/>
    </source>
</evidence>
<keyword evidence="2" id="KW-0812">Transmembrane</keyword>
<keyword evidence="1" id="KW-0175">Coiled coil</keyword>
<evidence type="ECO:0000313" key="4">
    <source>
        <dbReference type="Proteomes" id="UP000182471"/>
    </source>
</evidence>
<keyword evidence="2" id="KW-1133">Transmembrane helix</keyword>
<feature type="coiled-coil region" evidence="1">
    <location>
        <begin position="298"/>
        <end position="325"/>
    </location>
</feature>